<evidence type="ECO:0000256" key="1">
    <source>
        <dbReference type="SAM" id="MobiDB-lite"/>
    </source>
</evidence>
<evidence type="ECO:0000313" key="3">
    <source>
        <dbReference type="Proteomes" id="UP000572007"/>
    </source>
</evidence>
<feature type="region of interest" description="Disordered" evidence="1">
    <location>
        <begin position="82"/>
        <end position="112"/>
    </location>
</feature>
<keyword evidence="3" id="KW-1185">Reference proteome</keyword>
<protein>
    <submittedName>
        <fullName evidence="2">Uncharacterized protein</fullName>
    </submittedName>
</protein>
<comment type="caution">
    <text evidence="2">The sequence shown here is derived from an EMBL/GenBank/DDBJ whole genome shotgun (WGS) entry which is preliminary data.</text>
</comment>
<evidence type="ECO:0000313" key="2">
    <source>
        <dbReference type="EMBL" id="NKX86846.1"/>
    </source>
</evidence>
<dbReference type="EMBL" id="JAAXOM010000001">
    <property type="protein sequence ID" value="NKX86846.1"/>
    <property type="molecule type" value="Genomic_DNA"/>
</dbReference>
<proteinExistence type="predicted"/>
<organism evidence="2 3">
    <name type="scientific">Nocardia coubleae</name>
    <dbReference type="NCBI Taxonomy" id="356147"/>
    <lineage>
        <taxon>Bacteria</taxon>
        <taxon>Bacillati</taxon>
        <taxon>Actinomycetota</taxon>
        <taxon>Actinomycetes</taxon>
        <taxon>Mycobacteriales</taxon>
        <taxon>Nocardiaceae</taxon>
        <taxon>Nocardia</taxon>
    </lineage>
</organism>
<dbReference type="Proteomes" id="UP000572007">
    <property type="component" value="Unassembled WGS sequence"/>
</dbReference>
<accession>A0A846W267</accession>
<reference evidence="2 3" key="1">
    <citation type="submission" date="2020-04" db="EMBL/GenBank/DDBJ databases">
        <title>MicrobeNet Type strains.</title>
        <authorList>
            <person name="Nicholson A.C."/>
        </authorList>
    </citation>
    <scope>NUCLEOTIDE SEQUENCE [LARGE SCALE GENOMIC DNA]</scope>
    <source>
        <strain evidence="2 3">DSM 44960</strain>
    </source>
</reference>
<gene>
    <name evidence="2" type="ORF">HGA10_05905</name>
</gene>
<dbReference type="AlphaFoldDB" id="A0A846W267"/>
<sequence>MVGYREFLWWVREDLENYHAPGAASLRVATDDRRIMLNYVLNQDEEARHVTVLGPEFRGVTQHGPAFRFRCPMFGLPDEIRPHTWPNSSRGAPILDHSQSPQTGKDMPSRLHGPDDSVIGIIGYSLDSTFAQ</sequence>
<dbReference type="RefSeq" id="WP_157104900.1">
    <property type="nucleotide sequence ID" value="NZ_JAAXOM010000001.1"/>
</dbReference>
<name>A0A846W267_9NOCA</name>